<comment type="similarity">
    <text evidence="1">Belongs to the protein kinase superfamily. AGC Ser/Thr protein kinase family. PKC subfamily.</text>
</comment>
<evidence type="ECO:0000313" key="23">
    <source>
        <dbReference type="EMBL" id="KAJ1983685.1"/>
    </source>
</evidence>
<reference evidence="23" key="1">
    <citation type="submission" date="2022-07" db="EMBL/GenBank/DDBJ databases">
        <title>Phylogenomic reconstructions and comparative analyses of Kickxellomycotina fungi.</title>
        <authorList>
            <person name="Reynolds N.K."/>
            <person name="Stajich J.E."/>
            <person name="Barry K."/>
            <person name="Grigoriev I.V."/>
            <person name="Crous P."/>
            <person name="Smith M.E."/>
        </authorList>
    </citation>
    <scope>NUCLEOTIDE SEQUENCE</scope>
    <source>
        <strain evidence="23">RSA 567</strain>
    </source>
</reference>
<evidence type="ECO:0000256" key="8">
    <source>
        <dbReference type="ARBA" id="ARBA00022741"/>
    </source>
</evidence>
<evidence type="ECO:0000259" key="21">
    <source>
        <dbReference type="PROSITE" id="PS51285"/>
    </source>
</evidence>
<dbReference type="InterPro" id="IPR035892">
    <property type="entry name" value="C2_domain_sf"/>
</dbReference>
<evidence type="ECO:0000256" key="15">
    <source>
        <dbReference type="PROSITE-ProRule" id="PRU01207"/>
    </source>
</evidence>
<dbReference type="EC" id="2.7.11.13" evidence="2"/>
<dbReference type="PROSITE" id="PS50081">
    <property type="entry name" value="ZF_DAG_PE_2"/>
    <property type="match status" value="2"/>
</dbReference>
<dbReference type="SUPFAM" id="SSF49562">
    <property type="entry name" value="C2 domain (Calcium/lipid-binding domain, CaLB)"/>
    <property type="match status" value="1"/>
</dbReference>
<organism evidence="23 24">
    <name type="scientific">Dimargaris verticillata</name>
    <dbReference type="NCBI Taxonomy" id="2761393"/>
    <lineage>
        <taxon>Eukaryota</taxon>
        <taxon>Fungi</taxon>
        <taxon>Fungi incertae sedis</taxon>
        <taxon>Zoopagomycota</taxon>
        <taxon>Kickxellomycotina</taxon>
        <taxon>Dimargaritomycetes</taxon>
        <taxon>Dimargaritales</taxon>
        <taxon>Dimargaritaceae</taxon>
        <taxon>Dimargaris</taxon>
    </lineage>
</organism>
<dbReference type="CDD" id="cd20822">
    <property type="entry name" value="C1_ScPKC1-like_rpt1"/>
    <property type="match status" value="1"/>
</dbReference>
<dbReference type="Proteomes" id="UP001151582">
    <property type="component" value="Unassembled WGS sequence"/>
</dbReference>
<dbReference type="Gene3D" id="2.60.40.150">
    <property type="entry name" value="C2 domain"/>
    <property type="match status" value="1"/>
</dbReference>
<dbReference type="Gene3D" id="1.10.510.10">
    <property type="entry name" value="Transferase(Phosphotransferase) domain 1"/>
    <property type="match status" value="1"/>
</dbReference>
<evidence type="ECO:0000256" key="10">
    <source>
        <dbReference type="ARBA" id="ARBA00022777"/>
    </source>
</evidence>
<feature type="domain" description="Protein kinase" evidence="19">
    <location>
        <begin position="714"/>
        <end position="973"/>
    </location>
</feature>
<evidence type="ECO:0000256" key="3">
    <source>
        <dbReference type="ARBA" id="ARBA00022527"/>
    </source>
</evidence>
<dbReference type="SUPFAM" id="SSF56112">
    <property type="entry name" value="Protein kinase-like (PK-like)"/>
    <property type="match status" value="1"/>
</dbReference>
<keyword evidence="15" id="KW-0175">Coiled coil</keyword>
<dbReference type="GO" id="GO:0005524">
    <property type="term" value="F:ATP binding"/>
    <property type="evidence" value="ECO:0007669"/>
    <property type="project" value="UniProtKB-UniRule"/>
</dbReference>
<evidence type="ECO:0000256" key="17">
    <source>
        <dbReference type="SAM" id="MobiDB-lite"/>
    </source>
</evidence>
<evidence type="ECO:0000256" key="9">
    <source>
        <dbReference type="ARBA" id="ARBA00022771"/>
    </source>
</evidence>
<dbReference type="SMART" id="SM00109">
    <property type="entry name" value="C1"/>
    <property type="match status" value="2"/>
</dbReference>
<dbReference type="OrthoDB" id="63267at2759"/>
<dbReference type="Gene3D" id="6.10.140.470">
    <property type="match status" value="1"/>
</dbReference>
<evidence type="ECO:0000256" key="5">
    <source>
        <dbReference type="ARBA" id="ARBA00022679"/>
    </source>
</evidence>
<evidence type="ECO:0000259" key="20">
    <source>
        <dbReference type="PROSITE" id="PS50081"/>
    </source>
</evidence>
<dbReference type="InterPro" id="IPR000719">
    <property type="entry name" value="Prot_kinase_dom"/>
</dbReference>
<dbReference type="FunFam" id="3.30.60.20:FF:000064">
    <property type="entry name" value="Protein kinase C"/>
    <property type="match status" value="1"/>
</dbReference>
<keyword evidence="6" id="KW-0479">Metal-binding</keyword>
<dbReference type="InterPro" id="IPR000961">
    <property type="entry name" value="AGC-kinase_C"/>
</dbReference>
<evidence type="ECO:0000256" key="1">
    <source>
        <dbReference type="ARBA" id="ARBA00005490"/>
    </source>
</evidence>
<keyword evidence="5 23" id="KW-0808">Transferase</keyword>
<keyword evidence="24" id="KW-1185">Reference proteome</keyword>
<evidence type="ECO:0000256" key="14">
    <source>
        <dbReference type="ARBA" id="ARBA00047470"/>
    </source>
</evidence>
<dbReference type="GO" id="GO:0008270">
    <property type="term" value="F:zinc ion binding"/>
    <property type="evidence" value="ECO:0007669"/>
    <property type="project" value="UniProtKB-KW"/>
</dbReference>
<keyword evidence="12 16" id="KW-0067">ATP-binding</keyword>
<protein>
    <recommendedName>
        <fullName evidence="2">protein kinase C</fullName>
        <ecNumber evidence="2">2.7.11.13</ecNumber>
    </recommendedName>
</protein>
<evidence type="ECO:0000256" key="16">
    <source>
        <dbReference type="PROSITE-ProRule" id="PRU10141"/>
    </source>
</evidence>
<dbReference type="SMART" id="SM00742">
    <property type="entry name" value="Hr1"/>
    <property type="match status" value="2"/>
</dbReference>
<feature type="domain" description="AGC-kinase C-terminal" evidence="21">
    <location>
        <begin position="974"/>
        <end position="1044"/>
    </location>
</feature>
<evidence type="ECO:0000256" key="13">
    <source>
        <dbReference type="ARBA" id="ARBA00047272"/>
    </source>
</evidence>
<feature type="compositionally biased region" description="Polar residues" evidence="17">
    <location>
        <begin position="70"/>
        <end position="85"/>
    </location>
</feature>
<dbReference type="InterPro" id="IPR011072">
    <property type="entry name" value="HR1_rho-bd"/>
</dbReference>
<evidence type="ECO:0000256" key="7">
    <source>
        <dbReference type="ARBA" id="ARBA00022737"/>
    </source>
</evidence>
<dbReference type="EMBL" id="JANBQB010000044">
    <property type="protein sequence ID" value="KAJ1983685.1"/>
    <property type="molecule type" value="Genomic_DNA"/>
</dbReference>
<dbReference type="FunFam" id="1.10.510.10:FF:000101">
    <property type="entry name" value="Protein kinase C"/>
    <property type="match status" value="1"/>
</dbReference>
<keyword evidence="7" id="KW-0677">Repeat</keyword>
<dbReference type="PROSITE" id="PS00479">
    <property type="entry name" value="ZF_DAG_PE_1"/>
    <property type="match status" value="2"/>
</dbReference>
<comment type="catalytic activity">
    <reaction evidence="13">
        <text>L-threonyl-[protein] + ATP = O-phospho-L-threonyl-[protein] + ADP + H(+)</text>
        <dbReference type="Rhea" id="RHEA:46608"/>
        <dbReference type="Rhea" id="RHEA-COMP:11060"/>
        <dbReference type="Rhea" id="RHEA-COMP:11605"/>
        <dbReference type="ChEBI" id="CHEBI:15378"/>
        <dbReference type="ChEBI" id="CHEBI:30013"/>
        <dbReference type="ChEBI" id="CHEBI:30616"/>
        <dbReference type="ChEBI" id="CHEBI:61977"/>
        <dbReference type="ChEBI" id="CHEBI:456216"/>
        <dbReference type="EC" id="2.7.11.13"/>
    </reaction>
</comment>
<evidence type="ECO:0000259" key="19">
    <source>
        <dbReference type="PROSITE" id="PS50011"/>
    </source>
</evidence>
<dbReference type="CDD" id="cd20823">
    <property type="entry name" value="C1_ScPKC1-like_rpt2"/>
    <property type="match status" value="1"/>
</dbReference>
<name>A0A9W8B460_9FUNG</name>
<feature type="domain" description="REM-1" evidence="22">
    <location>
        <begin position="1"/>
        <end position="68"/>
    </location>
</feature>
<keyword evidence="4" id="KW-0597">Phosphoprotein</keyword>
<dbReference type="Pfam" id="PF00130">
    <property type="entry name" value="C1_1"/>
    <property type="match status" value="2"/>
</dbReference>
<evidence type="ECO:0000256" key="11">
    <source>
        <dbReference type="ARBA" id="ARBA00022833"/>
    </source>
</evidence>
<dbReference type="InterPro" id="IPR002219">
    <property type="entry name" value="PKC_DAG/PE"/>
</dbReference>
<evidence type="ECO:0000256" key="6">
    <source>
        <dbReference type="ARBA" id="ARBA00022723"/>
    </source>
</evidence>
<dbReference type="AlphaFoldDB" id="A0A9W8B460"/>
<dbReference type="InterPro" id="IPR011009">
    <property type="entry name" value="Kinase-like_dom_sf"/>
</dbReference>
<dbReference type="Gene3D" id="3.30.200.20">
    <property type="entry name" value="Phosphorylase Kinase, domain 1"/>
    <property type="match status" value="1"/>
</dbReference>
<dbReference type="FunFam" id="3.30.200.20:FF:000103">
    <property type="entry name" value="Protein kinase C"/>
    <property type="match status" value="1"/>
</dbReference>
<dbReference type="InterPro" id="IPR008271">
    <property type="entry name" value="Ser/Thr_kinase_AS"/>
</dbReference>
<evidence type="ECO:0000256" key="2">
    <source>
        <dbReference type="ARBA" id="ARBA00012429"/>
    </source>
</evidence>
<dbReference type="PROSITE" id="PS51285">
    <property type="entry name" value="AGC_KINASE_CTER"/>
    <property type="match status" value="1"/>
</dbReference>
<dbReference type="Gene3D" id="1.10.287.160">
    <property type="entry name" value="HR1 repeat"/>
    <property type="match status" value="1"/>
</dbReference>
<keyword evidence="8 16" id="KW-0547">Nucleotide-binding</keyword>
<dbReference type="SMART" id="SM00239">
    <property type="entry name" value="C2"/>
    <property type="match status" value="1"/>
</dbReference>
<keyword evidence="11" id="KW-0862">Zinc</keyword>
<dbReference type="SMART" id="SM00133">
    <property type="entry name" value="S_TK_X"/>
    <property type="match status" value="1"/>
</dbReference>
<evidence type="ECO:0000256" key="12">
    <source>
        <dbReference type="ARBA" id="ARBA00022840"/>
    </source>
</evidence>
<dbReference type="Gene3D" id="3.30.60.20">
    <property type="match status" value="2"/>
</dbReference>
<dbReference type="SUPFAM" id="SSF46585">
    <property type="entry name" value="HR1 repeat"/>
    <property type="match status" value="2"/>
</dbReference>
<dbReference type="PANTHER" id="PTHR24351">
    <property type="entry name" value="RIBOSOMAL PROTEIN S6 KINASE"/>
    <property type="match status" value="1"/>
</dbReference>
<dbReference type="GO" id="GO:0004697">
    <property type="term" value="F:diacylglycerol-dependent serine/threonine kinase activity"/>
    <property type="evidence" value="ECO:0007669"/>
    <property type="project" value="UniProtKB-EC"/>
</dbReference>
<dbReference type="InterPro" id="IPR017441">
    <property type="entry name" value="Protein_kinase_ATP_BS"/>
</dbReference>
<feature type="domain" description="C2" evidence="18">
    <location>
        <begin position="202"/>
        <end position="319"/>
    </location>
</feature>
<feature type="region of interest" description="Disordered" evidence="17">
    <location>
        <begin position="63"/>
        <end position="105"/>
    </location>
</feature>
<gene>
    <name evidence="23" type="primary">PKC1_1</name>
    <name evidence="23" type="ORF">H4R34_001113</name>
</gene>
<dbReference type="PROSITE" id="PS50004">
    <property type="entry name" value="C2"/>
    <property type="match status" value="1"/>
</dbReference>
<dbReference type="Pfam" id="PF00069">
    <property type="entry name" value="Pkinase"/>
    <property type="match status" value="1"/>
</dbReference>
<feature type="domain" description="Phorbol-ester/DAG-type" evidence="20">
    <location>
        <begin position="488"/>
        <end position="538"/>
    </location>
</feature>
<evidence type="ECO:0000259" key="22">
    <source>
        <dbReference type="PROSITE" id="PS51860"/>
    </source>
</evidence>
<feature type="binding site" evidence="16">
    <location>
        <position position="743"/>
    </location>
    <ligand>
        <name>ATP</name>
        <dbReference type="ChEBI" id="CHEBI:30616"/>
    </ligand>
</feature>
<evidence type="ECO:0000256" key="4">
    <source>
        <dbReference type="ARBA" id="ARBA00022553"/>
    </source>
</evidence>
<feature type="domain" description="Phorbol-ester/DAG-type" evidence="20">
    <location>
        <begin position="420"/>
        <end position="468"/>
    </location>
</feature>
<evidence type="ECO:0000313" key="24">
    <source>
        <dbReference type="Proteomes" id="UP001151582"/>
    </source>
</evidence>
<evidence type="ECO:0000259" key="18">
    <source>
        <dbReference type="PROSITE" id="PS50004"/>
    </source>
</evidence>
<dbReference type="InterPro" id="IPR046349">
    <property type="entry name" value="C1-like_sf"/>
</dbReference>
<dbReference type="InterPro" id="IPR017892">
    <property type="entry name" value="Pkinase_C"/>
</dbReference>
<proteinExistence type="inferred from homology"/>
<accession>A0A9W8B460</accession>
<sequence>MSDVDSTINDIRQKIRLEQKMHDAAKQMRTQLKNRNALEECDITLLESEKRIDFLQQQLQRMQLKKQGHQPPSETSSITAVSSDAGSHLSEHPQGSRARTSSLTNLDLRKSGSALSVQKVSLKLHELAFKLDVERKLKEGTDRITSIYLKQSSRGDKRKAAHASAAVSSLSETNDKIMLLERALKKYQSLYVHGLDDEDDGASGDNSANIYRLAPGIRRPMTGKLKLKVISAAQLTHAPCRGFRSVETFAVVKIDGSVKCQTRPSRNARWFEEFELRVHKGSELEISLYDRADRDVLVGIWWVKFSDLYEDVRKQQVVRGDDGGEAWATATQLAPGSDSSATGGQMIVGGMSQPSQPSVGHILRAYNGGGIQCLWDVEPIGQLELWLDFQKEAKPQRQASRLGRKVAVRKRKGDPVVVHGHRFYPKPFYTIMKCAMCEEFLVNSVGFQCEDCNLFCHERCHSKVVTKCITKSETEAERDEDKINHRIPHRFEPATNLSASWCSHCGYMLPLGRRDNRRCSECHQQCHEACAVFIPDFCGMKMSVANQILTEIRRRSAVIPPGAETPVSPRKPKPVPKPSSTGPPTRPSAERPTTPTQVGGHLRPPHSAGPDVPHKAQYQPSVPHHQHQYGAAVQSGPSGHAMAGHGHPQSPQYPHLAGQGGYPIEPSESGYAKPLPHPHMYQAGLPPHQHQPQQALSVAPPPSQPKRKIGLHDFNLKAVLGKGNFGKVMLAEEKASKDIYAIKVLKKEFIIQNDEIESTQSEKRVFQTANLERHPFLIGLHSCFQSETRIYFVMEYISGGDLMWHIQRQNFSERRAKFYAAEVLLALEYFHRHDIIYRDLKLDNILLAADGHVKIVDYGLCKEHMGFGSTTNTFCGTPEFMAPEILLEQRYGRAVDWWAFGVLIYEMLLGQPPFRGETEDEIFDAILDEEVLYPINMSRDSVSILQRLLTREPAKRLGSGPSDAEEIKRHPFFKGINWNDIFHKRVTPPYLPQIRSRFDISNFDEEFTRERPVLTPTSTVLDEADQDEFASFSYVADWVTAGSRQWSQQ</sequence>
<dbReference type="GO" id="GO:0007165">
    <property type="term" value="P:signal transduction"/>
    <property type="evidence" value="ECO:0007669"/>
    <property type="project" value="InterPro"/>
</dbReference>
<dbReference type="CDD" id="cd05570">
    <property type="entry name" value="STKc_PKC"/>
    <property type="match status" value="1"/>
</dbReference>
<comment type="caution">
    <text evidence="23">The sequence shown here is derived from an EMBL/GenBank/DDBJ whole genome shotgun (WGS) entry which is preliminary data.</text>
</comment>
<keyword evidence="10 23" id="KW-0418">Kinase</keyword>
<dbReference type="PROSITE" id="PS00107">
    <property type="entry name" value="PROTEIN_KINASE_ATP"/>
    <property type="match status" value="1"/>
</dbReference>
<feature type="region of interest" description="Disordered" evidence="17">
    <location>
        <begin position="557"/>
        <end position="707"/>
    </location>
</feature>
<dbReference type="InterPro" id="IPR000008">
    <property type="entry name" value="C2_dom"/>
</dbReference>
<dbReference type="PROSITE" id="PS00108">
    <property type="entry name" value="PROTEIN_KINASE_ST"/>
    <property type="match status" value="1"/>
</dbReference>
<comment type="catalytic activity">
    <reaction evidence="14">
        <text>L-seryl-[protein] + ATP = O-phospho-L-seryl-[protein] + ADP + H(+)</text>
        <dbReference type="Rhea" id="RHEA:17989"/>
        <dbReference type="Rhea" id="RHEA-COMP:9863"/>
        <dbReference type="Rhea" id="RHEA-COMP:11604"/>
        <dbReference type="ChEBI" id="CHEBI:15378"/>
        <dbReference type="ChEBI" id="CHEBI:29999"/>
        <dbReference type="ChEBI" id="CHEBI:30616"/>
        <dbReference type="ChEBI" id="CHEBI:83421"/>
        <dbReference type="ChEBI" id="CHEBI:456216"/>
        <dbReference type="EC" id="2.7.11.13"/>
    </reaction>
</comment>
<dbReference type="PROSITE" id="PS51860">
    <property type="entry name" value="REM_1"/>
    <property type="match status" value="1"/>
</dbReference>
<keyword evidence="3" id="KW-0723">Serine/threonine-protein kinase</keyword>
<dbReference type="SMART" id="SM00220">
    <property type="entry name" value="S_TKc"/>
    <property type="match status" value="1"/>
</dbReference>
<dbReference type="PROSITE" id="PS50011">
    <property type="entry name" value="PROTEIN_KINASE_DOM"/>
    <property type="match status" value="1"/>
</dbReference>
<dbReference type="Pfam" id="PF00433">
    <property type="entry name" value="Pkinase_C"/>
    <property type="match status" value="1"/>
</dbReference>
<dbReference type="InterPro" id="IPR036274">
    <property type="entry name" value="HR1_rpt_sf"/>
</dbReference>
<dbReference type="Pfam" id="PF02185">
    <property type="entry name" value="HR1"/>
    <property type="match status" value="2"/>
</dbReference>
<dbReference type="SUPFAM" id="SSF57889">
    <property type="entry name" value="Cysteine-rich domain"/>
    <property type="match status" value="2"/>
</dbReference>
<keyword evidence="9" id="KW-0863">Zinc-finger</keyword>